<gene>
    <name evidence="5" type="ORF">L596_011136</name>
</gene>
<dbReference type="InterPro" id="IPR019381">
    <property type="entry name" value="PACS1/2_C"/>
</dbReference>
<dbReference type="EMBL" id="AZBU02000003">
    <property type="protein sequence ID" value="TKR86565.1"/>
    <property type="molecule type" value="Genomic_DNA"/>
</dbReference>
<dbReference type="Pfam" id="PF25332">
    <property type="entry name" value="C2_PACS_N"/>
    <property type="match status" value="1"/>
</dbReference>
<evidence type="ECO:0000256" key="1">
    <source>
        <dbReference type="ARBA" id="ARBA00008590"/>
    </source>
</evidence>
<keyword evidence="2" id="KW-0597">Phosphoprotein</keyword>
<feature type="compositionally biased region" description="Basic and acidic residues" evidence="3">
    <location>
        <begin position="334"/>
        <end position="345"/>
    </location>
</feature>
<accession>A0A4V6XWD6</accession>
<keyword evidence="6" id="KW-1185">Reference proteome</keyword>
<feature type="region of interest" description="Disordered" evidence="3">
    <location>
        <begin position="198"/>
        <end position="238"/>
    </location>
</feature>
<dbReference type="Proteomes" id="UP000298663">
    <property type="component" value="Unassembled WGS sequence"/>
</dbReference>
<evidence type="ECO:0000313" key="6">
    <source>
        <dbReference type="Proteomes" id="UP000298663"/>
    </source>
</evidence>
<protein>
    <recommendedName>
        <fullName evidence="4">Phosphofurin acidic cluster sorting protein 1/2 N-terminal C2 domain-containing protein</fullName>
    </recommendedName>
</protein>
<sequence length="507" mass="55881">MVDSNRIVPMRLYANWESDRASSSAVQRVFSMSLNRLVIFSINEPLTSLVITVKLQGYKRTLRSNDFHVPSGNQADVDLNISFTVQYPHFLKRKTNLLQILLQRRKKYKTRPIPGFKTLAVGCVNLTEVLQYGCVREIQLWSPEDAEKEDFAQNVKAIGCLFVSNCCTQAVDTDHETIFRRVANGTDAKQADLLLSDENDDDIDSSNDDADSDVDQQGLTARSAGRVKHRIRDPRKAARQKNLKQKFVSLLRKFKVPEDGAGAVPSHQVGMVAPTAEELEELFEELDNLSDSGPEIEVDKLSIVSVPRPGLRPYFGANSSREVLPPINDQVASEDSKESDDHEASSDAENAVVVHSTPMQSDMNRRPLRAGNSLPSTLMESSAIPHSSTVGSIASVTRTPANASRNLSLVDSKSSGARAISVSEQLALVLHSADELTTAPPIPTFESIWLCSSNDFSWVAPLATAKIPNLHVIDCERDSSKLSSVINGIVQRIIRFSNFNSSPLRLV</sequence>
<evidence type="ECO:0000256" key="2">
    <source>
        <dbReference type="ARBA" id="ARBA00022553"/>
    </source>
</evidence>
<dbReference type="STRING" id="34508.A0A4V6XWD6"/>
<evidence type="ECO:0000313" key="5">
    <source>
        <dbReference type="EMBL" id="TKR86565.1"/>
    </source>
</evidence>
<evidence type="ECO:0000259" key="4">
    <source>
        <dbReference type="Pfam" id="PF25332"/>
    </source>
</evidence>
<reference evidence="5 6" key="2">
    <citation type="journal article" date="2019" name="G3 (Bethesda)">
        <title>Hybrid Assembly of the Genome of the Entomopathogenic Nematode Steinernema carpocapsae Identifies the X-Chromosome.</title>
        <authorList>
            <person name="Serra L."/>
            <person name="Macchietto M."/>
            <person name="Macias-Munoz A."/>
            <person name="McGill C.J."/>
            <person name="Rodriguez I.M."/>
            <person name="Rodriguez B."/>
            <person name="Murad R."/>
            <person name="Mortazavi A."/>
        </authorList>
    </citation>
    <scope>NUCLEOTIDE SEQUENCE [LARGE SCALE GENOMIC DNA]</scope>
    <source>
        <strain evidence="5 6">ALL</strain>
    </source>
</reference>
<comment type="caution">
    <text evidence="5">The sequence shown here is derived from an EMBL/GenBank/DDBJ whole genome shotgun (WGS) entry which is preliminary data.</text>
</comment>
<name>A0A4V6XWD6_STECR</name>
<evidence type="ECO:0000256" key="3">
    <source>
        <dbReference type="SAM" id="MobiDB-lite"/>
    </source>
</evidence>
<feature type="compositionally biased region" description="Basic residues" evidence="3">
    <location>
        <begin position="225"/>
        <end position="238"/>
    </location>
</feature>
<feature type="domain" description="Phosphofurin acidic cluster sorting protein 1/2 N-terminal C2" evidence="4">
    <location>
        <begin position="8"/>
        <end position="172"/>
    </location>
</feature>
<feature type="region of interest" description="Disordered" evidence="3">
    <location>
        <begin position="317"/>
        <end position="351"/>
    </location>
</feature>
<organism evidence="5 6">
    <name type="scientific">Steinernema carpocapsae</name>
    <name type="common">Entomopathogenic nematode</name>
    <dbReference type="NCBI Taxonomy" id="34508"/>
    <lineage>
        <taxon>Eukaryota</taxon>
        <taxon>Metazoa</taxon>
        <taxon>Ecdysozoa</taxon>
        <taxon>Nematoda</taxon>
        <taxon>Chromadorea</taxon>
        <taxon>Rhabditida</taxon>
        <taxon>Tylenchina</taxon>
        <taxon>Panagrolaimomorpha</taxon>
        <taxon>Strongyloidoidea</taxon>
        <taxon>Steinernematidae</taxon>
        <taxon>Steinernema</taxon>
    </lineage>
</organism>
<comment type="similarity">
    <text evidence="1">Belongs to the PACS family.</text>
</comment>
<dbReference type="AlphaFoldDB" id="A0A4V6XWD6"/>
<dbReference type="PANTHER" id="PTHR13280:SF17">
    <property type="entry name" value="KRUEPPEL TARGET AT 95D, ISOFORM A"/>
    <property type="match status" value="1"/>
</dbReference>
<dbReference type="GO" id="GO:0072659">
    <property type="term" value="P:protein localization to plasma membrane"/>
    <property type="evidence" value="ECO:0007669"/>
    <property type="project" value="TreeGrafter"/>
</dbReference>
<dbReference type="OrthoDB" id="28829at2759"/>
<dbReference type="PANTHER" id="PTHR13280">
    <property type="entry name" value="PHOSPHOFURIN ACIDIC CLUSTER SORTING PROTEIN"/>
    <property type="match status" value="1"/>
</dbReference>
<dbReference type="InterPro" id="IPR057541">
    <property type="entry name" value="PACS1/2_N"/>
</dbReference>
<reference evidence="5 6" key="1">
    <citation type="journal article" date="2015" name="Genome Biol.">
        <title>Comparative genomics of Steinernema reveals deeply conserved gene regulatory networks.</title>
        <authorList>
            <person name="Dillman A.R."/>
            <person name="Macchietto M."/>
            <person name="Porter C.F."/>
            <person name="Rogers A."/>
            <person name="Williams B."/>
            <person name="Antoshechkin I."/>
            <person name="Lee M.M."/>
            <person name="Goodwin Z."/>
            <person name="Lu X."/>
            <person name="Lewis E.E."/>
            <person name="Goodrich-Blair H."/>
            <person name="Stock S.P."/>
            <person name="Adams B.J."/>
            <person name="Sternberg P.W."/>
            <person name="Mortazavi A."/>
        </authorList>
    </citation>
    <scope>NUCLEOTIDE SEQUENCE [LARGE SCALE GENOMIC DNA]</scope>
    <source>
        <strain evidence="5 6">ALL</strain>
    </source>
</reference>
<proteinExistence type="inferred from homology"/>
<feature type="compositionally biased region" description="Acidic residues" evidence="3">
    <location>
        <begin position="198"/>
        <end position="214"/>
    </location>
</feature>